<feature type="transmembrane region" description="Helical" evidence="8">
    <location>
        <begin position="108"/>
        <end position="131"/>
    </location>
</feature>
<feature type="transmembrane region" description="Helical" evidence="8">
    <location>
        <begin position="36"/>
        <end position="58"/>
    </location>
</feature>
<protein>
    <submittedName>
        <fullName evidence="9">Endospore germination permease</fullName>
    </submittedName>
</protein>
<evidence type="ECO:0000313" key="10">
    <source>
        <dbReference type="Proteomes" id="UP000657177"/>
    </source>
</evidence>
<evidence type="ECO:0000256" key="3">
    <source>
        <dbReference type="ARBA" id="ARBA00022448"/>
    </source>
</evidence>
<feature type="transmembrane region" description="Helical" evidence="8">
    <location>
        <begin position="330"/>
        <end position="353"/>
    </location>
</feature>
<proteinExistence type="inferred from homology"/>
<comment type="subcellular location">
    <subcellularLocation>
        <location evidence="1">Membrane</location>
        <topology evidence="1">Multi-pass membrane protein</topology>
    </subcellularLocation>
</comment>
<dbReference type="Proteomes" id="UP000657177">
    <property type="component" value="Unassembled WGS sequence"/>
</dbReference>
<keyword evidence="5 8" id="KW-0812">Transmembrane</keyword>
<feature type="transmembrane region" description="Helical" evidence="8">
    <location>
        <begin position="183"/>
        <end position="201"/>
    </location>
</feature>
<reference evidence="9" key="1">
    <citation type="submission" date="2020-06" db="EMBL/GenBank/DDBJ databases">
        <title>Novel chitinolytic bacterium.</title>
        <authorList>
            <person name="Ungkulpasvich U."/>
            <person name="Kosugi A."/>
            <person name="Uke A."/>
        </authorList>
    </citation>
    <scope>NUCLEOTIDE SEQUENCE</scope>
    <source>
        <strain evidence="9">UUS1-1</strain>
    </source>
</reference>
<sequence length="363" mass="41051">MTKEQISPRQLTFLVMSFTIGSWIVLPSGIDAWQNLWLLILLAMGQSLVFAYLCLFLFRRYPGKTLFEVHEIVYGPVIGRLFSLLFMWFFLQIGANALAVFVTLLKTSVFTATPVLALVIPWVITVVYGCRRGLEVIARCNEPLLLATVGLILLSVFLVLNIFELENLLPLFNLPLPTVLWNTLGISLFPFGQNVVFLMLLPQVNRPQKVRTAIFWGMLAAGGLLSLLQFLAVGVLGKTGELFVFPTYEFYRMINIGQVFTRLELIPLLNFLTMGFIKIMLCLYILAVGTAQVFNLRTYRPLVFPLGIMILFIAQQLYPSISLHLEYIKFVQPFFSLIFSLFLPLLTLGVSFLRGGARQETVS</sequence>
<feature type="transmembrane region" description="Helical" evidence="8">
    <location>
        <begin position="299"/>
        <end position="318"/>
    </location>
</feature>
<evidence type="ECO:0000256" key="1">
    <source>
        <dbReference type="ARBA" id="ARBA00004141"/>
    </source>
</evidence>
<feature type="transmembrane region" description="Helical" evidence="8">
    <location>
        <begin position="143"/>
        <end position="163"/>
    </location>
</feature>
<accession>A0A8J6I2L3</accession>
<feature type="transmembrane region" description="Helical" evidence="8">
    <location>
        <begin position="265"/>
        <end position="287"/>
    </location>
</feature>
<feature type="transmembrane region" description="Helical" evidence="8">
    <location>
        <begin position="12"/>
        <end position="30"/>
    </location>
</feature>
<keyword evidence="7 8" id="KW-0472">Membrane</keyword>
<dbReference type="AlphaFoldDB" id="A0A8J6I2L3"/>
<comment type="caution">
    <text evidence="9">The sequence shown here is derived from an EMBL/GenBank/DDBJ whole genome shotgun (WGS) entry which is preliminary data.</text>
</comment>
<dbReference type="NCBIfam" id="TIGR00912">
    <property type="entry name" value="2A0309"/>
    <property type="match status" value="1"/>
</dbReference>
<dbReference type="Pfam" id="PF03845">
    <property type="entry name" value="Spore_permease"/>
    <property type="match status" value="1"/>
</dbReference>
<feature type="transmembrane region" description="Helical" evidence="8">
    <location>
        <begin position="78"/>
        <end position="102"/>
    </location>
</feature>
<evidence type="ECO:0000256" key="6">
    <source>
        <dbReference type="ARBA" id="ARBA00022989"/>
    </source>
</evidence>
<dbReference type="GO" id="GO:0009847">
    <property type="term" value="P:spore germination"/>
    <property type="evidence" value="ECO:0007669"/>
    <property type="project" value="InterPro"/>
</dbReference>
<feature type="transmembrane region" description="Helical" evidence="8">
    <location>
        <begin position="213"/>
        <end position="236"/>
    </location>
</feature>
<dbReference type="PANTHER" id="PTHR34975:SF2">
    <property type="entry name" value="SPORE GERMINATION PROTEIN A2"/>
    <property type="match status" value="1"/>
</dbReference>
<dbReference type="GO" id="GO:0016020">
    <property type="term" value="C:membrane"/>
    <property type="evidence" value="ECO:0007669"/>
    <property type="project" value="UniProtKB-SubCell"/>
</dbReference>
<keyword evidence="4" id="KW-0309">Germination</keyword>
<name>A0A8J6I2L3_9FIRM</name>
<dbReference type="PANTHER" id="PTHR34975">
    <property type="entry name" value="SPORE GERMINATION PROTEIN A2"/>
    <property type="match status" value="1"/>
</dbReference>
<evidence type="ECO:0000256" key="5">
    <source>
        <dbReference type="ARBA" id="ARBA00022692"/>
    </source>
</evidence>
<evidence type="ECO:0000256" key="8">
    <source>
        <dbReference type="SAM" id="Phobius"/>
    </source>
</evidence>
<keyword evidence="10" id="KW-1185">Reference proteome</keyword>
<keyword evidence="3" id="KW-0813">Transport</keyword>
<evidence type="ECO:0000256" key="7">
    <source>
        <dbReference type="ARBA" id="ARBA00023136"/>
    </source>
</evidence>
<evidence type="ECO:0000256" key="2">
    <source>
        <dbReference type="ARBA" id="ARBA00007998"/>
    </source>
</evidence>
<evidence type="ECO:0000256" key="4">
    <source>
        <dbReference type="ARBA" id="ARBA00022544"/>
    </source>
</evidence>
<dbReference type="RefSeq" id="WP_181339572.1">
    <property type="nucleotide sequence ID" value="NZ_JAAKDE010000012.1"/>
</dbReference>
<organism evidence="9 10">
    <name type="scientific">Capillibacterium thermochitinicola</name>
    <dbReference type="NCBI Taxonomy" id="2699427"/>
    <lineage>
        <taxon>Bacteria</taxon>
        <taxon>Bacillati</taxon>
        <taxon>Bacillota</taxon>
        <taxon>Capillibacterium</taxon>
    </lineage>
</organism>
<evidence type="ECO:0000313" key="9">
    <source>
        <dbReference type="EMBL" id="MBA2133117.1"/>
    </source>
</evidence>
<comment type="similarity">
    <text evidence="2">Belongs to the amino acid-polyamine-organocation (APC) superfamily. Spore germination protein (SGP) (TC 2.A.3.9) family.</text>
</comment>
<dbReference type="EMBL" id="JAAKDE010000012">
    <property type="protein sequence ID" value="MBA2133117.1"/>
    <property type="molecule type" value="Genomic_DNA"/>
</dbReference>
<gene>
    <name evidence="9" type="ORF">G5B42_06120</name>
</gene>
<keyword evidence="6 8" id="KW-1133">Transmembrane helix</keyword>
<dbReference type="InterPro" id="IPR004761">
    <property type="entry name" value="Spore_GerAB"/>
</dbReference>